<proteinExistence type="predicted"/>
<organism evidence="2 3">
    <name type="scientific">Talaromyces proteolyticus</name>
    <dbReference type="NCBI Taxonomy" id="1131652"/>
    <lineage>
        <taxon>Eukaryota</taxon>
        <taxon>Fungi</taxon>
        <taxon>Dikarya</taxon>
        <taxon>Ascomycota</taxon>
        <taxon>Pezizomycotina</taxon>
        <taxon>Eurotiomycetes</taxon>
        <taxon>Eurotiomycetidae</taxon>
        <taxon>Eurotiales</taxon>
        <taxon>Trichocomaceae</taxon>
        <taxon>Talaromyces</taxon>
        <taxon>Talaromyces sect. Bacilispori</taxon>
    </lineage>
</organism>
<feature type="transmembrane region" description="Helical" evidence="1">
    <location>
        <begin position="112"/>
        <end position="139"/>
    </location>
</feature>
<keyword evidence="1" id="KW-0472">Membrane</keyword>
<dbReference type="AlphaFoldDB" id="A0AAD4KRX5"/>
<sequence length="199" mass="23084">MACVDPSGPRGCNYHPFQNMVNMLCSFRVQHLAMIPRSDSIIHLFLFFLFVFCAYPFWLVRCFLLALLLSLKDLVQIFLFLITTLCCDISEMWSFVYIVYTVPLDRNMHYVINAGVFVSFDLFCQEFMFCVALCLLALFRGCDPMTILPVIILYILARPVMIFLVFVSSIEEAKYEYIPVSCLISNWPSRDVLEHGIIH</sequence>
<name>A0AAD4KRX5_9EURO</name>
<evidence type="ECO:0000313" key="2">
    <source>
        <dbReference type="EMBL" id="KAH8697062.1"/>
    </source>
</evidence>
<feature type="transmembrane region" description="Helical" evidence="1">
    <location>
        <begin position="44"/>
        <end position="71"/>
    </location>
</feature>
<dbReference type="RefSeq" id="XP_046071763.1">
    <property type="nucleotide sequence ID" value="XM_046209578.1"/>
</dbReference>
<keyword evidence="3" id="KW-1185">Reference proteome</keyword>
<dbReference type="GeneID" id="70239865"/>
<comment type="caution">
    <text evidence="2">The sequence shown here is derived from an EMBL/GenBank/DDBJ whole genome shotgun (WGS) entry which is preliminary data.</text>
</comment>
<evidence type="ECO:0000256" key="1">
    <source>
        <dbReference type="SAM" id="Phobius"/>
    </source>
</evidence>
<dbReference type="Proteomes" id="UP001201262">
    <property type="component" value="Unassembled WGS sequence"/>
</dbReference>
<dbReference type="EMBL" id="JAJTJA010000006">
    <property type="protein sequence ID" value="KAH8697062.1"/>
    <property type="molecule type" value="Genomic_DNA"/>
</dbReference>
<accession>A0AAD4KRX5</accession>
<keyword evidence="1" id="KW-0812">Transmembrane</keyword>
<gene>
    <name evidence="2" type="ORF">BGW36DRAFT_160325</name>
</gene>
<feature type="transmembrane region" description="Helical" evidence="1">
    <location>
        <begin position="77"/>
        <end position="100"/>
    </location>
</feature>
<feature type="transmembrane region" description="Helical" evidence="1">
    <location>
        <begin position="145"/>
        <end position="167"/>
    </location>
</feature>
<protein>
    <submittedName>
        <fullName evidence="2">Uncharacterized protein</fullName>
    </submittedName>
</protein>
<evidence type="ECO:0000313" key="3">
    <source>
        <dbReference type="Proteomes" id="UP001201262"/>
    </source>
</evidence>
<keyword evidence="1" id="KW-1133">Transmembrane helix</keyword>
<reference evidence="2" key="1">
    <citation type="submission" date="2021-12" db="EMBL/GenBank/DDBJ databases">
        <title>Convergent genome expansion in fungi linked to evolution of root-endophyte symbiosis.</title>
        <authorList>
            <consortium name="DOE Joint Genome Institute"/>
            <person name="Ke Y.-H."/>
            <person name="Bonito G."/>
            <person name="Liao H.-L."/>
            <person name="Looney B."/>
            <person name="Rojas-Flechas A."/>
            <person name="Nash J."/>
            <person name="Hameed K."/>
            <person name="Schadt C."/>
            <person name="Martin F."/>
            <person name="Crous P.W."/>
            <person name="Miettinen O."/>
            <person name="Magnuson J.K."/>
            <person name="Labbe J."/>
            <person name="Jacobson D."/>
            <person name="Doktycz M.J."/>
            <person name="Veneault-Fourrey C."/>
            <person name="Kuo A."/>
            <person name="Mondo S."/>
            <person name="Calhoun S."/>
            <person name="Riley R."/>
            <person name="Ohm R."/>
            <person name="LaButti K."/>
            <person name="Andreopoulos B."/>
            <person name="Pangilinan J."/>
            <person name="Nolan M."/>
            <person name="Tritt A."/>
            <person name="Clum A."/>
            <person name="Lipzen A."/>
            <person name="Daum C."/>
            <person name="Barry K."/>
            <person name="Grigoriev I.V."/>
            <person name="Vilgalys R."/>
        </authorList>
    </citation>
    <scope>NUCLEOTIDE SEQUENCE</scope>
    <source>
        <strain evidence="2">PMI_201</strain>
    </source>
</reference>